<comment type="caution">
    <text evidence="1">The sequence shown here is derived from an EMBL/GenBank/DDBJ whole genome shotgun (WGS) entry which is preliminary data.</text>
</comment>
<organism evidence="1 2">
    <name type="scientific">Dinghuibacter silviterrae</name>
    <dbReference type="NCBI Taxonomy" id="1539049"/>
    <lineage>
        <taxon>Bacteria</taxon>
        <taxon>Pseudomonadati</taxon>
        <taxon>Bacteroidota</taxon>
        <taxon>Chitinophagia</taxon>
        <taxon>Chitinophagales</taxon>
        <taxon>Chitinophagaceae</taxon>
        <taxon>Dinghuibacter</taxon>
    </lineage>
</organism>
<proteinExistence type="predicted"/>
<evidence type="ECO:0000313" key="2">
    <source>
        <dbReference type="Proteomes" id="UP000294498"/>
    </source>
</evidence>
<gene>
    <name evidence="1" type="ORF">EDB95_5327</name>
</gene>
<reference evidence="1 2" key="1">
    <citation type="submission" date="2019-03" db="EMBL/GenBank/DDBJ databases">
        <title>Genomic Encyclopedia of Type Strains, Phase IV (KMG-IV): sequencing the most valuable type-strain genomes for metagenomic binning, comparative biology and taxonomic classification.</title>
        <authorList>
            <person name="Goeker M."/>
        </authorList>
    </citation>
    <scope>NUCLEOTIDE SEQUENCE [LARGE SCALE GENOMIC DNA]</scope>
    <source>
        <strain evidence="1 2">DSM 100059</strain>
    </source>
</reference>
<dbReference type="EMBL" id="SODV01000002">
    <property type="protein sequence ID" value="TDW97477.1"/>
    <property type="molecule type" value="Genomic_DNA"/>
</dbReference>
<protein>
    <submittedName>
        <fullName evidence="1">Uncharacterized protein</fullName>
    </submittedName>
</protein>
<dbReference type="AlphaFoldDB" id="A0A4R8DIT8"/>
<keyword evidence="2" id="KW-1185">Reference proteome</keyword>
<name>A0A4R8DIT8_9BACT</name>
<dbReference type="Proteomes" id="UP000294498">
    <property type="component" value="Unassembled WGS sequence"/>
</dbReference>
<evidence type="ECO:0000313" key="1">
    <source>
        <dbReference type="EMBL" id="TDW97477.1"/>
    </source>
</evidence>
<sequence>MRFVLFIIFLYPAIIFCQVNPVNYNQVHLLHPKDTVRLQRLPFGTISVLDGRLYQTDEVGTYETRKKTDFRYTIPLRMDTTPVAAMERYLNRWYVSGTGDQALCVYLRKYVLFDGKVALGADVYLEKNGRYYQILREDTTFRRDWKYYISGGALDVLMERVRAMGGQSGHEVSLNEIEQRRDGLDWNLHADAAINGVYPSIHDFLMAKPQAVSGKVDTITGRDYSWRPRVPKVSMSRIPQGDTIYTITFPRESLKKHRWLRRWQRQPLAIASQNGALYLRFKKGAFLKLTKEGSTFVANPSPSLIWAYLRTVLVFQSGLVLGSDTSYDVYYPSTPVGSGFSGALLGQVGRETMESKATQAGLLARYSANSDRHGWHYYVDMDLQTVICY</sequence>
<accession>A0A4R8DIT8</accession>